<organism evidence="1 2">
    <name type="scientific">Sphingopyxis flava</name>
    <dbReference type="NCBI Taxonomy" id="1507287"/>
    <lineage>
        <taxon>Bacteria</taxon>
        <taxon>Pseudomonadati</taxon>
        <taxon>Pseudomonadota</taxon>
        <taxon>Alphaproteobacteria</taxon>
        <taxon>Sphingomonadales</taxon>
        <taxon>Sphingomonadaceae</taxon>
        <taxon>Sphingopyxis</taxon>
    </lineage>
</organism>
<dbReference type="RefSeq" id="WP_139375756.1">
    <property type="nucleotide sequence ID" value="NZ_FUYP01000011.1"/>
</dbReference>
<protein>
    <submittedName>
        <fullName evidence="1">Uncharacterized protein</fullName>
    </submittedName>
</protein>
<evidence type="ECO:0000313" key="1">
    <source>
        <dbReference type="EMBL" id="SKB63310.1"/>
    </source>
</evidence>
<proteinExistence type="predicted"/>
<dbReference type="Proteomes" id="UP000190044">
    <property type="component" value="Unassembled WGS sequence"/>
</dbReference>
<dbReference type="OrthoDB" id="9810980at2"/>
<name>A0A1T5CVS1_9SPHN</name>
<gene>
    <name evidence="1" type="ORF">SAMN06295937_1011146</name>
</gene>
<keyword evidence="2" id="KW-1185">Reference proteome</keyword>
<reference evidence="2" key="1">
    <citation type="submission" date="2017-02" db="EMBL/GenBank/DDBJ databases">
        <authorList>
            <person name="Varghese N."/>
            <person name="Submissions S."/>
        </authorList>
    </citation>
    <scope>NUCLEOTIDE SEQUENCE [LARGE SCALE GENOMIC DNA]</scope>
    <source>
        <strain evidence="2">R11H</strain>
    </source>
</reference>
<accession>A0A1T5CVS1</accession>
<evidence type="ECO:0000313" key="2">
    <source>
        <dbReference type="Proteomes" id="UP000190044"/>
    </source>
</evidence>
<dbReference type="EMBL" id="FUYP01000011">
    <property type="protein sequence ID" value="SKB63310.1"/>
    <property type="molecule type" value="Genomic_DNA"/>
</dbReference>
<dbReference type="AlphaFoldDB" id="A0A1T5CVS1"/>
<sequence>MTHPKVLAMAREIAANEHGVEALREAYLDGTRDDQREVRVAIVAIERTTELAEDWLRHDLDEWSDYVTPADLADAIADFPHLFEVKKP</sequence>